<protein>
    <submittedName>
        <fullName evidence="1">Cupin domain-containing protein</fullName>
    </submittedName>
</protein>
<dbReference type="Proteomes" id="UP000248257">
    <property type="component" value="Unassembled WGS sequence"/>
</dbReference>
<evidence type="ECO:0000313" key="1">
    <source>
        <dbReference type="EMBL" id="PYD56681.1"/>
    </source>
</evidence>
<sequence>MSIRKTLMLAALCALPGMTARAARPPSTPAPAIVPDTTRPAPPQRLYRHLWADDNGVSHITTCPVHAFFLKSMSPPAGPQWQDPMAPQMATIMMTVQPAHWNGTWHPDPRPQWIIPLQGRWYVRAMDGTRVEMGPGDILFGEDQAVRPMAHGPFRGKKGHDAGNVGDGPVTLMVIQSDAPSVTNQPCRYN</sequence>
<dbReference type="InterPro" id="IPR014710">
    <property type="entry name" value="RmlC-like_jellyroll"/>
</dbReference>
<comment type="caution">
    <text evidence="1">The sequence shown here is derived from an EMBL/GenBank/DDBJ whole genome shotgun (WGS) entry which is preliminary data.</text>
</comment>
<proteinExistence type="predicted"/>
<dbReference type="SUPFAM" id="SSF51182">
    <property type="entry name" value="RmlC-like cupins"/>
    <property type="match status" value="1"/>
</dbReference>
<keyword evidence="2" id="KW-1185">Reference proteome</keyword>
<dbReference type="RefSeq" id="WP_061274918.1">
    <property type="nucleotide sequence ID" value="NZ_CBCRXN010000043.1"/>
</dbReference>
<organism evidence="1 2">
    <name type="scientific">Komagataeibacter xylinus</name>
    <name type="common">Gluconacetobacter xylinus</name>
    <dbReference type="NCBI Taxonomy" id="28448"/>
    <lineage>
        <taxon>Bacteria</taxon>
        <taxon>Pseudomonadati</taxon>
        <taxon>Pseudomonadota</taxon>
        <taxon>Alphaproteobacteria</taxon>
        <taxon>Acetobacterales</taxon>
        <taxon>Acetobacteraceae</taxon>
        <taxon>Komagataeibacter</taxon>
    </lineage>
</organism>
<dbReference type="AlphaFoldDB" id="A0A318Q1L0"/>
<evidence type="ECO:0000313" key="2">
    <source>
        <dbReference type="Proteomes" id="UP000248257"/>
    </source>
</evidence>
<dbReference type="InterPro" id="IPR011051">
    <property type="entry name" value="RmlC_Cupin_sf"/>
</dbReference>
<dbReference type="EMBL" id="NKUC01000018">
    <property type="protein sequence ID" value="PYD56681.1"/>
    <property type="molecule type" value="Genomic_DNA"/>
</dbReference>
<dbReference type="Gene3D" id="2.60.120.10">
    <property type="entry name" value="Jelly Rolls"/>
    <property type="match status" value="1"/>
</dbReference>
<dbReference type="OrthoDB" id="4205621at2"/>
<gene>
    <name evidence="1" type="ORF">CFR75_09625</name>
</gene>
<accession>A0A318Q1L0</accession>
<dbReference type="STRING" id="1220579.GCA_001571345_02207"/>
<dbReference type="CDD" id="cd07009">
    <property type="entry name" value="cupin_BLL0285-like"/>
    <property type="match status" value="1"/>
</dbReference>
<name>A0A318Q1L0_KOMXY</name>
<reference evidence="1 2" key="1">
    <citation type="submission" date="2017-07" db="EMBL/GenBank/DDBJ databases">
        <title>A draft genome sequence of Komagataeibacter xylinus LMG 1515.</title>
        <authorList>
            <person name="Skraban J."/>
            <person name="Cleenwerck I."/>
            <person name="Vandamme P."/>
            <person name="Trcek J."/>
        </authorList>
    </citation>
    <scope>NUCLEOTIDE SEQUENCE [LARGE SCALE GENOMIC DNA]</scope>
    <source>
        <strain evidence="1 2">LMG 1515</strain>
    </source>
</reference>